<dbReference type="Proteomes" id="UP000736672">
    <property type="component" value="Unassembled WGS sequence"/>
</dbReference>
<comment type="subcellular location">
    <subcellularLocation>
        <location evidence="1">Membrane</location>
        <topology evidence="1">Multi-pass membrane protein</topology>
    </subcellularLocation>
</comment>
<gene>
    <name evidence="9" type="ORF">B0J15DRAFT_491640</name>
</gene>
<dbReference type="GO" id="GO:0047184">
    <property type="term" value="F:1-acylglycerophosphocholine O-acyltransferase activity"/>
    <property type="evidence" value="ECO:0007669"/>
    <property type="project" value="TreeGrafter"/>
</dbReference>
<evidence type="ECO:0000256" key="4">
    <source>
        <dbReference type="ARBA" id="ARBA00022989"/>
    </source>
</evidence>
<dbReference type="GO" id="GO:0030258">
    <property type="term" value="P:lipid modification"/>
    <property type="evidence" value="ECO:0007669"/>
    <property type="project" value="TreeGrafter"/>
</dbReference>
<dbReference type="InterPro" id="IPR049941">
    <property type="entry name" value="LPLAT_7/PORCN-like"/>
</dbReference>
<dbReference type="GO" id="GO:0005783">
    <property type="term" value="C:endoplasmic reticulum"/>
    <property type="evidence" value="ECO:0007669"/>
    <property type="project" value="TreeGrafter"/>
</dbReference>
<feature type="transmembrane region" description="Helical" evidence="8">
    <location>
        <begin position="444"/>
        <end position="464"/>
    </location>
</feature>
<sequence>MLLFLHRPFVALANSLGASPDERKLNLFFLTLTASTMSLIPPLSVKLVSSFLLSYPFAALLKRIPDSRPDAKNIFIISVSLFYLVGLFDLWDGTRTLLISAGGTYCIAKFLRASPYMPWIGFAFVMGHMSVNHIHRQIADDPSSVDVTGAQMVLLMKLSAFCWNVADGQLPDDQLSDSQKRNRLKELPPLLDYAGWVLFFPALFAGPSFDYTDYRQWLDTTMFDVSNVDPAKKPPVRKKRKIPRSGGPAAWKAVSGLVLIGLFMGFSGSYYPSMLTADSFVEYGLLRRIWSLYMVSFTARLKYYGVWYLTEGSCILAGLGYNGVDPVTGKISWNRLQNIDPWAVETAQNPRGYLGGWNINTNNWLRNYVYLRVTPRGKKPGFRASLMTFGTSALWHGFYPGYYLSFVLASFIQTAAKHFRRHVRPFFLDPVTGNPTPKKKYYDFATYLATQLTFTFVTAPFLVLSLKGSLLAWSRVYFYAIVWTALSLIFFHSPGKLALKKQLEKRQGRASAKLVRSLSTDSLTGKEPILGISKDPEGDINEAVEEIRAEVEARQKKLRADFEAHQPKVNGMNGMNGTNGTNGTKAHTE</sequence>
<keyword evidence="5 8" id="KW-0472">Membrane</keyword>
<comment type="caution">
    <text evidence="9">The sequence shown here is derived from an EMBL/GenBank/DDBJ whole genome shotgun (WGS) entry which is preliminary data.</text>
</comment>
<dbReference type="AlphaFoldDB" id="A0A9P9HM15"/>
<keyword evidence="2" id="KW-0808">Transferase</keyword>
<dbReference type="PANTHER" id="PTHR13906">
    <property type="entry name" value="PORCUPINE"/>
    <property type="match status" value="1"/>
</dbReference>
<accession>A0A9P9HM15</accession>
<protein>
    <submittedName>
        <fullName evidence="9">MBOAT, membrane-bound O-acyltransferase family-domain-containing protein</fullName>
    </submittedName>
</protein>
<evidence type="ECO:0000256" key="2">
    <source>
        <dbReference type="ARBA" id="ARBA00022679"/>
    </source>
</evidence>
<feature type="compositionally biased region" description="Low complexity" evidence="7">
    <location>
        <begin position="570"/>
        <end position="589"/>
    </location>
</feature>
<feature type="transmembrane region" description="Helical" evidence="8">
    <location>
        <begin position="74"/>
        <end position="91"/>
    </location>
</feature>
<dbReference type="GO" id="GO:0016020">
    <property type="term" value="C:membrane"/>
    <property type="evidence" value="ECO:0007669"/>
    <property type="project" value="UniProtKB-SubCell"/>
</dbReference>
<feature type="transmembrane region" description="Helical" evidence="8">
    <location>
        <begin position="249"/>
        <end position="271"/>
    </location>
</feature>
<keyword evidence="10" id="KW-1185">Reference proteome</keyword>
<feature type="region of interest" description="Disordered" evidence="7">
    <location>
        <begin position="560"/>
        <end position="589"/>
    </location>
</feature>
<proteinExistence type="predicted"/>
<evidence type="ECO:0000256" key="7">
    <source>
        <dbReference type="SAM" id="MobiDB-lite"/>
    </source>
</evidence>
<keyword evidence="3 8" id="KW-0812">Transmembrane</keyword>
<evidence type="ECO:0000313" key="10">
    <source>
        <dbReference type="Proteomes" id="UP000736672"/>
    </source>
</evidence>
<reference evidence="9" key="1">
    <citation type="journal article" date="2021" name="Nat. Commun.">
        <title>Genetic determinants of endophytism in the Arabidopsis root mycobiome.</title>
        <authorList>
            <person name="Mesny F."/>
            <person name="Miyauchi S."/>
            <person name="Thiergart T."/>
            <person name="Pickel B."/>
            <person name="Atanasova L."/>
            <person name="Karlsson M."/>
            <person name="Huettel B."/>
            <person name="Barry K.W."/>
            <person name="Haridas S."/>
            <person name="Chen C."/>
            <person name="Bauer D."/>
            <person name="Andreopoulos W."/>
            <person name="Pangilinan J."/>
            <person name="LaButti K."/>
            <person name="Riley R."/>
            <person name="Lipzen A."/>
            <person name="Clum A."/>
            <person name="Drula E."/>
            <person name="Henrissat B."/>
            <person name="Kohler A."/>
            <person name="Grigoriev I.V."/>
            <person name="Martin F.M."/>
            <person name="Hacquard S."/>
        </authorList>
    </citation>
    <scope>NUCLEOTIDE SEQUENCE</scope>
    <source>
        <strain evidence="9">FSSC 5 MPI-SDFR-AT-0091</strain>
    </source>
</reference>
<dbReference type="InterPro" id="IPR004299">
    <property type="entry name" value="MBOAT_fam"/>
</dbReference>
<keyword evidence="4 8" id="KW-1133">Transmembrane helix</keyword>
<organism evidence="9 10">
    <name type="scientific">Fusarium solani</name>
    <name type="common">Filamentous fungus</name>
    <dbReference type="NCBI Taxonomy" id="169388"/>
    <lineage>
        <taxon>Eukaryota</taxon>
        <taxon>Fungi</taxon>
        <taxon>Dikarya</taxon>
        <taxon>Ascomycota</taxon>
        <taxon>Pezizomycotina</taxon>
        <taxon>Sordariomycetes</taxon>
        <taxon>Hypocreomycetidae</taxon>
        <taxon>Hypocreales</taxon>
        <taxon>Nectriaceae</taxon>
        <taxon>Fusarium</taxon>
        <taxon>Fusarium solani species complex</taxon>
    </lineage>
</organism>
<evidence type="ECO:0000256" key="1">
    <source>
        <dbReference type="ARBA" id="ARBA00004141"/>
    </source>
</evidence>
<name>A0A9P9HM15_FUSSL</name>
<feature type="transmembrane region" description="Helical" evidence="8">
    <location>
        <begin position="476"/>
        <end position="499"/>
    </location>
</feature>
<dbReference type="OrthoDB" id="286734at2759"/>
<dbReference type="GO" id="GO:0003841">
    <property type="term" value="F:1-acylglycerol-3-phosphate O-acyltransferase activity"/>
    <property type="evidence" value="ECO:0007669"/>
    <property type="project" value="TreeGrafter"/>
</dbReference>
<dbReference type="Pfam" id="PF03062">
    <property type="entry name" value="MBOAT"/>
    <property type="match status" value="1"/>
</dbReference>
<keyword evidence="6" id="KW-0012">Acyltransferase</keyword>
<dbReference type="GO" id="GO:0046474">
    <property type="term" value="P:glycerophospholipid biosynthetic process"/>
    <property type="evidence" value="ECO:0007669"/>
    <property type="project" value="TreeGrafter"/>
</dbReference>
<evidence type="ECO:0000313" key="9">
    <source>
        <dbReference type="EMBL" id="KAH7260035.1"/>
    </source>
</evidence>
<feature type="transmembrane region" description="Helical" evidence="8">
    <location>
        <begin position="27"/>
        <end position="53"/>
    </location>
</feature>
<feature type="transmembrane region" description="Helical" evidence="8">
    <location>
        <begin position="393"/>
        <end position="412"/>
    </location>
</feature>
<evidence type="ECO:0000256" key="8">
    <source>
        <dbReference type="SAM" id="Phobius"/>
    </source>
</evidence>
<dbReference type="EMBL" id="JAGTJS010000008">
    <property type="protein sequence ID" value="KAH7260035.1"/>
    <property type="molecule type" value="Genomic_DNA"/>
</dbReference>
<dbReference type="PANTHER" id="PTHR13906:SF4">
    <property type="entry name" value="LYSOPHOSPHOLIPID ACYLTRANSFERASE 6"/>
    <property type="match status" value="1"/>
</dbReference>
<evidence type="ECO:0000256" key="3">
    <source>
        <dbReference type="ARBA" id="ARBA00022692"/>
    </source>
</evidence>
<evidence type="ECO:0000256" key="6">
    <source>
        <dbReference type="ARBA" id="ARBA00023315"/>
    </source>
</evidence>
<evidence type="ECO:0000256" key="5">
    <source>
        <dbReference type="ARBA" id="ARBA00023136"/>
    </source>
</evidence>